<dbReference type="GO" id="GO:0005524">
    <property type="term" value="F:ATP binding"/>
    <property type="evidence" value="ECO:0007669"/>
    <property type="project" value="UniProtKB-KW"/>
</dbReference>
<comment type="similarity">
    <text evidence="1">Belongs to the TrbE/VirB4 family.</text>
</comment>
<dbReference type="Pfam" id="PF03135">
    <property type="entry name" value="CagE_TrbE_VirB"/>
    <property type="match status" value="1"/>
</dbReference>
<organism evidence="6 7">
    <name type="scientific">Helicobacter ganmani</name>
    <dbReference type="NCBI Taxonomy" id="60246"/>
    <lineage>
        <taxon>Bacteria</taxon>
        <taxon>Pseudomonadati</taxon>
        <taxon>Campylobacterota</taxon>
        <taxon>Epsilonproteobacteria</taxon>
        <taxon>Campylobacterales</taxon>
        <taxon>Helicobacteraceae</taxon>
        <taxon>Helicobacter</taxon>
    </lineage>
</organism>
<evidence type="ECO:0000256" key="4">
    <source>
        <dbReference type="SAM" id="MobiDB-lite"/>
    </source>
</evidence>
<proteinExistence type="inferred from homology"/>
<evidence type="ECO:0000313" key="6">
    <source>
        <dbReference type="EMBL" id="RDU64253.1"/>
    </source>
</evidence>
<dbReference type="InterPro" id="IPR051162">
    <property type="entry name" value="T4SS_component"/>
</dbReference>
<dbReference type="InterPro" id="IPR027417">
    <property type="entry name" value="P-loop_NTPase"/>
</dbReference>
<feature type="compositionally biased region" description="Polar residues" evidence="4">
    <location>
        <begin position="862"/>
        <end position="873"/>
    </location>
</feature>
<dbReference type="PANTHER" id="PTHR30121:SF12">
    <property type="entry name" value="TYPE IV SECRETION SYSTEM PROTEIN CAGE"/>
    <property type="match status" value="1"/>
</dbReference>
<gene>
    <name evidence="6" type="ORF">CQA43_00060</name>
</gene>
<dbReference type="InterPro" id="IPR018145">
    <property type="entry name" value="CagE_TrbE_VirB_cntrl_dom"/>
</dbReference>
<accession>A0A3D8IGL0</accession>
<protein>
    <submittedName>
        <fullName evidence="6">AAA family ATPase</fullName>
    </submittedName>
</protein>
<dbReference type="AlphaFoldDB" id="A0A3D8IGL0"/>
<name>A0A3D8IGL0_9HELI</name>
<keyword evidence="7" id="KW-1185">Reference proteome</keyword>
<keyword evidence="2" id="KW-0547">Nucleotide-binding</keyword>
<evidence type="ECO:0000256" key="3">
    <source>
        <dbReference type="ARBA" id="ARBA00022840"/>
    </source>
</evidence>
<dbReference type="SUPFAM" id="SSF52540">
    <property type="entry name" value="P-loop containing nucleoside triphosphate hydrolases"/>
    <property type="match status" value="1"/>
</dbReference>
<keyword evidence="3" id="KW-0067">ATP-binding</keyword>
<sequence length="873" mass="100617">MLKGFLMAGIIEVLRNLKSKKQEKSIKNHQNIFKNLNLNQINKVADEILTLKEPEVFTLAKENNLACKYQDIFLLTRDNNLSIGIELKGASYSALSLENELSFLDSRISFLQKLSSEIELKIIIKKEKFEENAQELLKSSNVFVNEITEKWNCNPNIYKIRYFLMFSTMDKKITGALESFKQKATTEDSNQDANFATKINLLNEVILECKSKLATFGPRVMQNDEILNFYASYCNGNPTNLSYTHELLSDCYLTSDIEFKKDYFIYHRNNGIPLYARFLSIKAYETEAIKSLITSNTLKDENEFMAFISIIPFSKEKAKKKIKDTRAFLPQIAREELDELLELVEADRENLMQVSYSMLLSDTSLENLESKSNLFKGLLESQGLSIVRETLNQKALFFSFFPSRSNLNARLKPLKISNVATIATFENEVSGFNKNDWGNSAVTHFKHLNGTPYLFNFHWTPSGDKPSGHTMIIGGTGAGKTTLAQFLMCNLFKYNIDIFSMDKLRGMYAFTQYTAGEYHDSAEEFKFNPFSLPYTQDNKEFLVSFLCAMAQIPDKDYVTINIVQNTLQRFFDNKQEEQIITLSDFVKSIPQKEVQAQFQSYLKSIFDNQEDALNFNRQLSILNMDGILNNKKLASLSAIYLFHKLKNQAKNHTEKKGFFCFIDELKDYLNDPVMSEKILEAILEVRKIGGVMCFGFQSLSLFNNLNNGTAFLDNIANYIVFPTNSESAIEEMQEKIGLQDHEAHFLKTTPQNARQVLLKMPLRNESAILNVDLSKLNNHLKVFSSSSNNVNLIKKLKIEHPNEWRKIYLTSEEADKEEPNTQTLEKMQEDLRLQYERQQELELAQKAREEALKEYTEKEEVTQQLNLESQEEE</sequence>
<dbReference type="OrthoDB" id="9816422at2"/>
<comment type="caution">
    <text evidence="6">The sequence shown here is derived from an EMBL/GenBank/DDBJ whole genome shotgun (WGS) entry which is preliminary data.</text>
</comment>
<dbReference type="Proteomes" id="UP000256650">
    <property type="component" value="Unassembled WGS sequence"/>
</dbReference>
<dbReference type="Gene3D" id="3.40.50.300">
    <property type="entry name" value="P-loop containing nucleotide triphosphate hydrolases"/>
    <property type="match status" value="1"/>
</dbReference>
<dbReference type="PANTHER" id="PTHR30121">
    <property type="entry name" value="UNCHARACTERIZED PROTEIN YJGR-RELATED"/>
    <property type="match status" value="1"/>
</dbReference>
<reference evidence="6 7" key="1">
    <citation type="submission" date="2018-04" db="EMBL/GenBank/DDBJ databases">
        <title>Novel Campyloabacter and Helicobacter Species and Strains.</title>
        <authorList>
            <person name="Mannion A.J."/>
            <person name="Shen Z."/>
            <person name="Fox J.G."/>
        </authorList>
    </citation>
    <scope>NUCLEOTIDE SEQUENCE [LARGE SCALE GENOMIC DNA]</scope>
    <source>
        <strain evidence="6 7">MIT 99-5101</strain>
    </source>
</reference>
<evidence type="ECO:0000256" key="2">
    <source>
        <dbReference type="ARBA" id="ARBA00022741"/>
    </source>
</evidence>
<feature type="region of interest" description="Disordered" evidence="4">
    <location>
        <begin position="854"/>
        <end position="873"/>
    </location>
</feature>
<evidence type="ECO:0000256" key="1">
    <source>
        <dbReference type="ARBA" id="ARBA00006512"/>
    </source>
</evidence>
<feature type="domain" description="CagE TrbE VirB component of type IV transporter system central" evidence="5">
    <location>
        <begin position="213"/>
        <end position="410"/>
    </location>
</feature>
<dbReference type="EMBL" id="NXLS01000001">
    <property type="protein sequence ID" value="RDU64253.1"/>
    <property type="molecule type" value="Genomic_DNA"/>
</dbReference>
<evidence type="ECO:0000259" key="5">
    <source>
        <dbReference type="Pfam" id="PF03135"/>
    </source>
</evidence>
<evidence type="ECO:0000313" key="7">
    <source>
        <dbReference type="Proteomes" id="UP000256650"/>
    </source>
</evidence>